<protein>
    <recommendedName>
        <fullName evidence="5">Outer membrane protein assembly factor BamE</fullName>
    </recommendedName>
</protein>
<feature type="chain" id="PRO_5028932392" description="Outer membrane protein assembly factor BamE" evidence="2">
    <location>
        <begin position="26"/>
        <end position="191"/>
    </location>
</feature>
<keyword evidence="2" id="KW-0732">Signal</keyword>
<dbReference type="PROSITE" id="PS51257">
    <property type="entry name" value="PROKAR_LIPOPROTEIN"/>
    <property type="match status" value="1"/>
</dbReference>
<sequence length="191" mass="19877">MQMSSRALSRAVVVVPLALALSACSLMPWSKPSGEKSPDTTAQTQSSGIVAGDARTVYTVEKTALTPASSTADNMVRIDAITRSGCPLVSNIERPTEGVSDTPQLWTVHTCHGDLVYQVMTKQGPDGQVVTVLPAGGAIDKPANPHFTPGTRGDEMDKGTSAAEPASDSAASSDDSNEQKPDTPQPDTPTQ</sequence>
<organism evidence="3 4">
    <name type="scientific">Pararobbsia alpina</name>
    <dbReference type="NCBI Taxonomy" id="621374"/>
    <lineage>
        <taxon>Bacteria</taxon>
        <taxon>Pseudomonadati</taxon>
        <taxon>Pseudomonadota</taxon>
        <taxon>Betaproteobacteria</taxon>
        <taxon>Burkholderiales</taxon>
        <taxon>Burkholderiaceae</taxon>
        <taxon>Pararobbsia</taxon>
    </lineage>
</organism>
<evidence type="ECO:0008006" key="5">
    <source>
        <dbReference type="Google" id="ProtNLM"/>
    </source>
</evidence>
<dbReference type="Proteomes" id="UP000494115">
    <property type="component" value="Unassembled WGS sequence"/>
</dbReference>
<evidence type="ECO:0000313" key="4">
    <source>
        <dbReference type="Proteomes" id="UP000494115"/>
    </source>
</evidence>
<dbReference type="AlphaFoldDB" id="A0A6S7BFD2"/>
<name>A0A6S7BFD2_9BURK</name>
<gene>
    <name evidence="3" type="ORF">LMG28138_04115</name>
</gene>
<feature type="compositionally biased region" description="Low complexity" evidence="1">
    <location>
        <begin position="161"/>
        <end position="174"/>
    </location>
</feature>
<evidence type="ECO:0000256" key="1">
    <source>
        <dbReference type="SAM" id="MobiDB-lite"/>
    </source>
</evidence>
<proteinExistence type="predicted"/>
<feature type="signal peptide" evidence="2">
    <location>
        <begin position="1"/>
        <end position="25"/>
    </location>
</feature>
<feature type="region of interest" description="Disordered" evidence="1">
    <location>
        <begin position="136"/>
        <end position="191"/>
    </location>
</feature>
<evidence type="ECO:0000256" key="2">
    <source>
        <dbReference type="SAM" id="SignalP"/>
    </source>
</evidence>
<keyword evidence="4" id="KW-1185">Reference proteome</keyword>
<dbReference type="EMBL" id="CADIKM010000024">
    <property type="protein sequence ID" value="CAB3796618.1"/>
    <property type="molecule type" value="Genomic_DNA"/>
</dbReference>
<evidence type="ECO:0000313" key="3">
    <source>
        <dbReference type="EMBL" id="CAB3796618.1"/>
    </source>
</evidence>
<reference evidence="3 4" key="1">
    <citation type="submission" date="2020-04" db="EMBL/GenBank/DDBJ databases">
        <authorList>
            <person name="De Canck E."/>
        </authorList>
    </citation>
    <scope>NUCLEOTIDE SEQUENCE [LARGE SCALE GENOMIC DNA]</scope>
    <source>
        <strain evidence="3 4">LMG 28138</strain>
    </source>
</reference>
<accession>A0A6S7BFD2</accession>